<dbReference type="InterPro" id="IPR003339">
    <property type="entry name" value="ABC/ECF_trnsptr_transmembrane"/>
</dbReference>
<keyword evidence="5 6" id="KW-0472">Membrane</keyword>
<name>A0A831X024_9BACT</name>
<keyword evidence="3 6" id="KW-0812">Transmembrane</keyword>
<feature type="transmembrane region" description="Helical" evidence="6">
    <location>
        <begin position="24"/>
        <end position="54"/>
    </location>
</feature>
<evidence type="ECO:0000256" key="2">
    <source>
        <dbReference type="ARBA" id="ARBA00022475"/>
    </source>
</evidence>
<keyword evidence="2" id="KW-1003">Cell membrane</keyword>
<feature type="transmembrane region" description="Helical" evidence="6">
    <location>
        <begin position="139"/>
        <end position="159"/>
    </location>
</feature>
<evidence type="ECO:0000256" key="4">
    <source>
        <dbReference type="ARBA" id="ARBA00022989"/>
    </source>
</evidence>
<evidence type="ECO:0000256" key="3">
    <source>
        <dbReference type="ARBA" id="ARBA00022692"/>
    </source>
</evidence>
<comment type="caution">
    <text evidence="7">The sequence shown here is derived from an EMBL/GenBank/DDBJ whole genome shotgun (WGS) entry which is preliminary data.</text>
</comment>
<evidence type="ECO:0000256" key="6">
    <source>
        <dbReference type="SAM" id="Phobius"/>
    </source>
</evidence>
<dbReference type="Pfam" id="PF02361">
    <property type="entry name" value="CbiQ"/>
    <property type="match status" value="1"/>
</dbReference>
<organism evidence="7">
    <name type="scientific">Thermorudis peleae</name>
    <dbReference type="NCBI Taxonomy" id="1382356"/>
    <lineage>
        <taxon>Bacteria</taxon>
        <taxon>Pseudomonadati</taxon>
        <taxon>Thermomicrobiota</taxon>
        <taxon>Thermomicrobia</taxon>
        <taxon>Thermomicrobia incertae sedis</taxon>
        <taxon>Thermorudis</taxon>
    </lineage>
</organism>
<dbReference type="AlphaFoldDB" id="A0A831X024"/>
<dbReference type="InterPro" id="IPR051611">
    <property type="entry name" value="ECF_transporter_component"/>
</dbReference>
<accession>A0A831X024</accession>
<evidence type="ECO:0000256" key="5">
    <source>
        <dbReference type="ARBA" id="ARBA00023136"/>
    </source>
</evidence>
<gene>
    <name evidence="7" type="ORF">ENP34_05885</name>
</gene>
<dbReference type="PANTHER" id="PTHR34857">
    <property type="entry name" value="SLL0384 PROTEIN"/>
    <property type="match status" value="1"/>
</dbReference>
<evidence type="ECO:0000313" key="7">
    <source>
        <dbReference type="EMBL" id="HEG90954.1"/>
    </source>
</evidence>
<protein>
    <submittedName>
        <fullName evidence="7">Energy-coupling factor transporter transmembrane protein EcfT</fullName>
    </submittedName>
</protein>
<evidence type="ECO:0000256" key="1">
    <source>
        <dbReference type="ARBA" id="ARBA00004141"/>
    </source>
</evidence>
<dbReference type="CDD" id="cd16914">
    <property type="entry name" value="EcfT"/>
    <property type="match status" value="1"/>
</dbReference>
<proteinExistence type="predicted"/>
<feature type="transmembrane region" description="Helical" evidence="6">
    <location>
        <begin position="66"/>
        <end position="85"/>
    </location>
</feature>
<keyword evidence="4 6" id="KW-1133">Transmembrane helix</keyword>
<feature type="transmembrane region" description="Helical" evidence="6">
    <location>
        <begin position="235"/>
        <end position="255"/>
    </location>
</feature>
<reference evidence="7" key="1">
    <citation type="journal article" date="2020" name="mSystems">
        <title>Genome- and Community-Level Interaction Insights into Carbon Utilization and Element Cycling Functions of Hydrothermarchaeota in Hydrothermal Sediment.</title>
        <authorList>
            <person name="Zhou Z."/>
            <person name="Liu Y."/>
            <person name="Xu W."/>
            <person name="Pan J."/>
            <person name="Luo Z.H."/>
            <person name="Li M."/>
        </authorList>
    </citation>
    <scope>NUCLEOTIDE SEQUENCE [LARGE SCALE GENOMIC DNA]</scope>
    <source>
        <strain evidence="7">SpSt-210</strain>
    </source>
</reference>
<dbReference type="EMBL" id="DSIY01000143">
    <property type="protein sequence ID" value="HEG90954.1"/>
    <property type="molecule type" value="Genomic_DNA"/>
</dbReference>
<dbReference type="PANTHER" id="PTHR34857:SF2">
    <property type="entry name" value="SLL0384 PROTEIN"/>
    <property type="match status" value="1"/>
</dbReference>
<dbReference type="GO" id="GO:0005886">
    <property type="term" value="C:plasma membrane"/>
    <property type="evidence" value="ECO:0007669"/>
    <property type="project" value="UniProtKB-ARBA"/>
</dbReference>
<sequence>MSAGYDLYAPGDSWLHRLDPRVKLILTAMAALLVLLWSSLPLLLAALALAHLLLALARYPRGLAIGVWRALAPLLILIAVLWPVFDRRGEVVLLALGPLIVTGEALLRGLATALRIAALSFTLLLWLGTTDQRSLVRSLVRLGLPFSLGMAMTIGLRFIPTFAGVFQTVSEAFQARGLDLPPRGLRRLRAMLPILVAALVTALRMSEQLGWTLAARGVGAPVRRTALRDLAMRPVDWPALAAGLAAGLTLLWLTLAEGLGRALR</sequence>
<comment type="subcellular location">
    <subcellularLocation>
        <location evidence="1">Membrane</location>
        <topology evidence="1">Multi-pass membrane protein</topology>
    </subcellularLocation>
</comment>
<feature type="transmembrane region" description="Helical" evidence="6">
    <location>
        <begin position="105"/>
        <end position="127"/>
    </location>
</feature>